<keyword evidence="2" id="KW-0238">DNA-binding</keyword>
<dbReference type="InterPro" id="IPR001761">
    <property type="entry name" value="Peripla_BP/Lac1_sug-bd_dom"/>
</dbReference>
<dbReference type="SUPFAM" id="SSF53822">
    <property type="entry name" value="Periplasmic binding protein-like I"/>
    <property type="match status" value="1"/>
</dbReference>
<dbReference type="InterPro" id="IPR010982">
    <property type="entry name" value="Lambda_DNA-bd_dom_sf"/>
</dbReference>
<dbReference type="CDD" id="cd06283">
    <property type="entry name" value="PBP1_RegR_EndR_KdgR-like"/>
    <property type="match status" value="1"/>
</dbReference>
<evidence type="ECO:0000256" key="3">
    <source>
        <dbReference type="ARBA" id="ARBA00023163"/>
    </source>
</evidence>
<dbReference type="PANTHER" id="PTHR30146:SF145">
    <property type="entry name" value="RIBOSE OPERON REPRESSOR"/>
    <property type="match status" value="1"/>
</dbReference>
<evidence type="ECO:0000313" key="5">
    <source>
        <dbReference type="EMBL" id="MDI5885807.1"/>
    </source>
</evidence>
<evidence type="ECO:0000313" key="6">
    <source>
        <dbReference type="Proteomes" id="UP001229025"/>
    </source>
</evidence>
<dbReference type="PROSITE" id="PS50932">
    <property type="entry name" value="HTH_LACI_2"/>
    <property type="match status" value="1"/>
</dbReference>
<evidence type="ECO:0000256" key="2">
    <source>
        <dbReference type="ARBA" id="ARBA00023125"/>
    </source>
</evidence>
<keyword evidence="1" id="KW-0805">Transcription regulation</keyword>
<dbReference type="Pfam" id="PF00532">
    <property type="entry name" value="Peripla_BP_1"/>
    <property type="match status" value="1"/>
</dbReference>
<feature type="domain" description="HTH lacI-type" evidence="4">
    <location>
        <begin position="15"/>
        <end position="70"/>
    </location>
</feature>
<gene>
    <name evidence="5" type="ORF">QLT01_15785</name>
</gene>
<evidence type="ECO:0000259" key="4">
    <source>
        <dbReference type="PROSITE" id="PS50932"/>
    </source>
</evidence>
<dbReference type="Gene3D" id="1.10.260.40">
    <property type="entry name" value="lambda repressor-like DNA-binding domains"/>
    <property type="match status" value="1"/>
</dbReference>
<dbReference type="CDD" id="cd01392">
    <property type="entry name" value="HTH_LacI"/>
    <property type="match status" value="1"/>
</dbReference>
<accession>A0ABT6USW9</accession>
<organism evidence="5 6">
    <name type="scientific">Cobetia amphilecti</name>
    <dbReference type="NCBI Taxonomy" id="1055104"/>
    <lineage>
        <taxon>Bacteria</taxon>
        <taxon>Pseudomonadati</taxon>
        <taxon>Pseudomonadota</taxon>
        <taxon>Gammaproteobacteria</taxon>
        <taxon>Oceanospirillales</taxon>
        <taxon>Halomonadaceae</taxon>
        <taxon>Cobetia</taxon>
    </lineage>
</organism>
<dbReference type="Pfam" id="PF00356">
    <property type="entry name" value="LacI"/>
    <property type="match status" value="1"/>
</dbReference>
<keyword evidence="6" id="KW-1185">Reference proteome</keyword>
<proteinExistence type="predicted"/>
<dbReference type="RefSeq" id="WP_284727435.1">
    <property type="nucleotide sequence ID" value="NZ_CP136695.1"/>
</dbReference>
<dbReference type="GeneID" id="97326745"/>
<name>A0ABT6USW9_9GAMM</name>
<comment type="caution">
    <text evidence="5">The sequence shown here is derived from an EMBL/GenBank/DDBJ whole genome shotgun (WGS) entry which is preliminary data.</text>
</comment>
<sequence length="352" mass="38478">MPSDNQSTFVSSRRATLRQVAQEARASKTSVSRYFGGAREQLSPDLQKRIAQAAAQLNYRPNLIARSLKGGRTGLIGMLVADIRNPFSVAAMHGVEQAAREQGFSLMVCNTNNDPLLEQVHLTQLTSYGIEGLVVNASGQASQELIDLATNGFPIVLLDRQLPGIEADMVGLDNDAAIDIAIAHLREAGYRDVLYLSEPINHTSSRQERLSRLTYQLAAHEGTLNGHTFMLSLSHDLASLSPVIEQFMSTANRPAILCGNGNMTLMAARCLKQLKLDLGSIGLLGIDELEWCSLLTPGITTLAQPTEEIGRRAFACLLERNREAYVGQSRHIRYHPTLIKRGSTSCPDFHAT</sequence>
<dbReference type="InterPro" id="IPR000843">
    <property type="entry name" value="HTH_LacI"/>
</dbReference>
<protein>
    <submittedName>
        <fullName evidence="5">Substrate-binding domain-containing protein</fullName>
    </submittedName>
</protein>
<dbReference type="Gene3D" id="3.40.50.2300">
    <property type="match status" value="2"/>
</dbReference>
<keyword evidence="3" id="KW-0804">Transcription</keyword>
<dbReference type="Proteomes" id="UP001229025">
    <property type="component" value="Unassembled WGS sequence"/>
</dbReference>
<dbReference type="PANTHER" id="PTHR30146">
    <property type="entry name" value="LACI-RELATED TRANSCRIPTIONAL REPRESSOR"/>
    <property type="match status" value="1"/>
</dbReference>
<reference evidence="5 6" key="1">
    <citation type="submission" date="2023-04" db="EMBL/GenBank/DDBJ databases">
        <authorList>
            <person name="Otstavnykh N."/>
            <person name="Seitkalieva A."/>
            <person name="Bystritskaya E."/>
        </authorList>
    </citation>
    <scope>NUCLEOTIDE SEQUENCE [LARGE SCALE GENOMIC DNA]</scope>
    <source>
        <strain evidence="5 6">NRIC 0815</strain>
    </source>
</reference>
<reference evidence="6" key="2">
    <citation type="submission" date="2023-07" db="EMBL/GenBank/DDBJ databases">
        <title>Genome-based characterization of strain KMM 296 and proposal for reclassification of Cobetia litoralis and Cobetia pacifica, and emended description of the species Cobetia amphilecti and Cobetia marina.</title>
        <authorList>
            <person name="Balabanova L."/>
            <person name="Nedashkovskaya O."/>
        </authorList>
    </citation>
    <scope>NUCLEOTIDE SEQUENCE [LARGE SCALE GENOMIC DNA]</scope>
    <source>
        <strain evidence="6">NRIC 0815</strain>
    </source>
</reference>
<evidence type="ECO:0000256" key="1">
    <source>
        <dbReference type="ARBA" id="ARBA00023015"/>
    </source>
</evidence>
<dbReference type="SUPFAM" id="SSF47413">
    <property type="entry name" value="lambda repressor-like DNA-binding domains"/>
    <property type="match status" value="1"/>
</dbReference>
<dbReference type="InterPro" id="IPR028082">
    <property type="entry name" value="Peripla_BP_I"/>
</dbReference>
<dbReference type="EMBL" id="JASCSA010000017">
    <property type="protein sequence ID" value="MDI5885807.1"/>
    <property type="molecule type" value="Genomic_DNA"/>
</dbReference>
<dbReference type="SMART" id="SM00354">
    <property type="entry name" value="HTH_LACI"/>
    <property type="match status" value="1"/>
</dbReference>